<dbReference type="Proteomes" id="UP000746747">
    <property type="component" value="Unassembled WGS sequence"/>
</dbReference>
<protein>
    <submittedName>
        <fullName evidence="2">Uncharacterized protein</fullName>
    </submittedName>
</protein>
<proteinExistence type="predicted"/>
<keyword evidence="3" id="KW-1185">Reference proteome</keyword>
<accession>A0A8J2M576</accession>
<reference evidence="2" key="1">
    <citation type="submission" date="2021-09" db="EMBL/GenBank/DDBJ databases">
        <authorList>
            <consortium name="Pathogen Informatics"/>
        </authorList>
    </citation>
    <scope>NUCLEOTIDE SEQUENCE</scope>
</reference>
<feature type="compositionally biased region" description="Low complexity" evidence="1">
    <location>
        <begin position="1"/>
        <end position="13"/>
    </location>
</feature>
<feature type="region of interest" description="Disordered" evidence="1">
    <location>
        <begin position="1"/>
        <end position="31"/>
    </location>
</feature>
<organism evidence="2 3">
    <name type="scientific">Cercopithifilaria johnstoni</name>
    <dbReference type="NCBI Taxonomy" id="2874296"/>
    <lineage>
        <taxon>Eukaryota</taxon>
        <taxon>Metazoa</taxon>
        <taxon>Ecdysozoa</taxon>
        <taxon>Nematoda</taxon>
        <taxon>Chromadorea</taxon>
        <taxon>Rhabditida</taxon>
        <taxon>Spirurina</taxon>
        <taxon>Spiruromorpha</taxon>
        <taxon>Filarioidea</taxon>
        <taxon>Onchocercidae</taxon>
        <taxon>Cercopithifilaria</taxon>
    </lineage>
</organism>
<evidence type="ECO:0000313" key="2">
    <source>
        <dbReference type="EMBL" id="CAG9540220.1"/>
    </source>
</evidence>
<dbReference type="EMBL" id="CAKAEH010001915">
    <property type="protein sequence ID" value="CAG9540220.1"/>
    <property type="molecule type" value="Genomic_DNA"/>
</dbReference>
<dbReference type="AlphaFoldDB" id="A0A8J2M576"/>
<evidence type="ECO:0000256" key="1">
    <source>
        <dbReference type="SAM" id="MobiDB-lite"/>
    </source>
</evidence>
<feature type="compositionally biased region" description="Pro residues" evidence="1">
    <location>
        <begin position="14"/>
        <end position="30"/>
    </location>
</feature>
<evidence type="ECO:0000313" key="3">
    <source>
        <dbReference type="Proteomes" id="UP000746747"/>
    </source>
</evidence>
<name>A0A8J2M576_9BILA</name>
<sequence length="67" mass="7523">MTDSIPSLQLPSSSPSPPPPLSSSPPPPPSLHYHHYHHRHLTIVWNRTVLRGLVLITLISASNYFLY</sequence>
<gene>
    <name evidence="2" type="ORF">CJOHNSTONI_LOCUS9755</name>
</gene>
<comment type="caution">
    <text evidence="2">The sequence shown here is derived from an EMBL/GenBank/DDBJ whole genome shotgun (WGS) entry which is preliminary data.</text>
</comment>